<dbReference type="InterPro" id="IPR001452">
    <property type="entry name" value="SH3_domain"/>
</dbReference>
<evidence type="ECO:0000256" key="4">
    <source>
        <dbReference type="ARBA" id="ARBA00010020"/>
    </source>
</evidence>
<dbReference type="FunFam" id="2.30.30.40:FF:000002">
    <property type="entry name" value="abl interactor 1 isoform X1"/>
    <property type="match status" value="1"/>
</dbReference>
<evidence type="ECO:0000256" key="6">
    <source>
        <dbReference type="ARBA" id="ARBA00022490"/>
    </source>
</evidence>
<dbReference type="Pfam" id="PF14604">
    <property type="entry name" value="SH3_9"/>
    <property type="match status" value="1"/>
</dbReference>
<protein>
    <submittedName>
        <fullName evidence="15">SH3 domain protein</fullName>
    </submittedName>
</protein>
<reference evidence="15 16" key="1">
    <citation type="submission" date="2013-11" db="EMBL/GenBank/DDBJ databases">
        <title>Draft genome of the bovine lungworm Dictyocaulus viviparus.</title>
        <authorList>
            <person name="Mitreva M."/>
        </authorList>
    </citation>
    <scope>NUCLEOTIDE SEQUENCE [LARGE SCALE GENOMIC DNA]</scope>
    <source>
        <strain evidence="15 16">HannoverDv2000</strain>
    </source>
</reference>
<evidence type="ECO:0000256" key="9">
    <source>
        <dbReference type="ARBA" id="ARBA00023212"/>
    </source>
</evidence>
<evidence type="ECO:0000256" key="11">
    <source>
        <dbReference type="PROSITE-ProRule" id="PRU00192"/>
    </source>
</evidence>
<dbReference type="OrthoDB" id="2159336at2759"/>
<dbReference type="PROSITE" id="PS50002">
    <property type="entry name" value="SH3"/>
    <property type="match status" value="1"/>
</dbReference>
<dbReference type="CDD" id="cd11826">
    <property type="entry name" value="SH3_Abi"/>
    <property type="match status" value="1"/>
</dbReference>
<feature type="compositionally biased region" description="Polar residues" evidence="12">
    <location>
        <begin position="257"/>
        <end position="276"/>
    </location>
</feature>
<evidence type="ECO:0000259" key="14">
    <source>
        <dbReference type="PROSITE" id="PS50192"/>
    </source>
</evidence>
<dbReference type="GO" id="GO:0030175">
    <property type="term" value="C:filopodium"/>
    <property type="evidence" value="ECO:0007669"/>
    <property type="project" value="UniProtKB-SubCell"/>
</dbReference>
<evidence type="ECO:0000313" key="16">
    <source>
        <dbReference type="Proteomes" id="UP000053766"/>
    </source>
</evidence>
<evidence type="ECO:0000256" key="12">
    <source>
        <dbReference type="SAM" id="MobiDB-lite"/>
    </source>
</evidence>
<keyword evidence="8" id="KW-0175">Coiled coil</keyword>
<dbReference type="GO" id="GO:0035591">
    <property type="term" value="F:signaling adaptor activity"/>
    <property type="evidence" value="ECO:0007669"/>
    <property type="project" value="TreeGrafter"/>
</dbReference>
<evidence type="ECO:0000256" key="1">
    <source>
        <dbReference type="ARBA" id="ARBA00004245"/>
    </source>
</evidence>
<evidence type="ECO:0000256" key="8">
    <source>
        <dbReference type="ARBA" id="ARBA00023054"/>
    </source>
</evidence>
<evidence type="ECO:0000259" key="13">
    <source>
        <dbReference type="PROSITE" id="PS50002"/>
    </source>
</evidence>
<dbReference type="InterPro" id="IPR000727">
    <property type="entry name" value="T_SNARE_dom"/>
</dbReference>
<dbReference type="SUPFAM" id="SSF50044">
    <property type="entry name" value="SH3-domain"/>
    <property type="match status" value="1"/>
</dbReference>
<feature type="domain" description="T-SNARE coiled-coil homology" evidence="14">
    <location>
        <begin position="56"/>
        <end position="118"/>
    </location>
</feature>
<feature type="region of interest" description="Disordered" evidence="12">
    <location>
        <begin position="255"/>
        <end position="276"/>
    </location>
</feature>
<keyword evidence="10" id="KW-0966">Cell projection</keyword>
<dbReference type="SMART" id="SM00326">
    <property type="entry name" value="SH3"/>
    <property type="match status" value="1"/>
</dbReference>
<keyword evidence="5 11" id="KW-0728">SH3 domain</keyword>
<dbReference type="InterPro" id="IPR028455">
    <property type="entry name" value="ABI3_SH3"/>
</dbReference>
<dbReference type="GO" id="GO:0001764">
    <property type="term" value="P:neuron migration"/>
    <property type="evidence" value="ECO:0007669"/>
    <property type="project" value="TreeGrafter"/>
</dbReference>
<keyword evidence="7" id="KW-0597">Phosphoprotein</keyword>
<dbReference type="PROSITE" id="PS50192">
    <property type="entry name" value="T_SNARE"/>
    <property type="match status" value="1"/>
</dbReference>
<dbReference type="GO" id="GO:0017124">
    <property type="term" value="F:SH3 domain binding"/>
    <property type="evidence" value="ECO:0007669"/>
    <property type="project" value="TreeGrafter"/>
</dbReference>
<dbReference type="InterPro" id="IPR028457">
    <property type="entry name" value="ABI"/>
</dbReference>
<dbReference type="Gene3D" id="2.30.30.40">
    <property type="entry name" value="SH3 Domains"/>
    <property type="match status" value="1"/>
</dbReference>
<evidence type="ECO:0000256" key="10">
    <source>
        <dbReference type="ARBA" id="ARBA00023273"/>
    </source>
</evidence>
<keyword evidence="6" id="KW-0963">Cytoplasm</keyword>
<dbReference type="AlphaFoldDB" id="A0A0D8XYY1"/>
<dbReference type="Gene3D" id="6.10.140.1620">
    <property type="match status" value="1"/>
</dbReference>
<comment type="subcellular location">
    <subcellularLocation>
        <location evidence="2">Cell projection</location>
        <location evidence="2">Filopodium</location>
    </subcellularLocation>
    <subcellularLocation>
        <location evidence="3">Cell projection</location>
        <location evidence="3">Lamellipodium</location>
    </subcellularLocation>
    <subcellularLocation>
        <location evidence="1">Cytoplasm</location>
        <location evidence="1">Cytoskeleton</location>
    </subcellularLocation>
</comment>
<reference evidence="16" key="2">
    <citation type="journal article" date="2016" name="Sci. Rep.">
        <title>Dictyocaulus viviparus genome, variome and transcriptome elucidate lungworm biology and support future intervention.</title>
        <authorList>
            <person name="McNulty S.N."/>
            <person name="Strube C."/>
            <person name="Rosa B.A."/>
            <person name="Martin J.C."/>
            <person name="Tyagi R."/>
            <person name="Choi Y.J."/>
            <person name="Wang Q."/>
            <person name="Hallsworth Pepin K."/>
            <person name="Zhang X."/>
            <person name="Ozersky P."/>
            <person name="Wilson R.K."/>
            <person name="Sternberg P.W."/>
            <person name="Gasser R.B."/>
            <person name="Mitreva M."/>
        </authorList>
    </citation>
    <scope>NUCLEOTIDE SEQUENCE [LARGE SCALE GENOMIC DNA]</scope>
    <source>
        <strain evidence="16">HannoverDv2000</strain>
    </source>
</reference>
<dbReference type="Pfam" id="PF07815">
    <property type="entry name" value="Abi_HHR"/>
    <property type="match status" value="1"/>
</dbReference>
<dbReference type="GO" id="GO:0030027">
    <property type="term" value="C:lamellipodium"/>
    <property type="evidence" value="ECO:0007669"/>
    <property type="project" value="UniProtKB-SubCell"/>
</dbReference>
<dbReference type="InterPro" id="IPR012849">
    <property type="entry name" value="Abl-interactor_HHR_dom"/>
</dbReference>
<evidence type="ECO:0000256" key="5">
    <source>
        <dbReference type="ARBA" id="ARBA00022443"/>
    </source>
</evidence>
<dbReference type="PANTHER" id="PTHR10460">
    <property type="entry name" value="ABL INTERACTOR FAMILY MEMBER"/>
    <property type="match status" value="1"/>
</dbReference>
<evidence type="ECO:0000313" key="15">
    <source>
        <dbReference type="EMBL" id="KJH49067.1"/>
    </source>
</evidence>
<dbReference type="PRINTS" id="PR00452">
    <property type="entry name" value="SH3DOMAIN"/>
</dbReference>
<keyword evidence="16" id="KW-1185">Reference proteome</keyword>
<evidence type="ECO:0000256" key="2">
    <source>
        <dbReference type="ARBA" id="ARBA00004486"/>
    </source>
</evidence>
<dbReference type="GO" id="GO:0005856">
    <property type="term" value="C:cytoskeleton"/>
    <property type="evidence" value="ECO:0007669"/>
    <property type="project" value="UniProtKB-SubCell"/>
</dbReference>
<dbReference type="PANTHER" id="PTHR10460:SF0">
    <property type="entry name" value="ABELSON INTERACTING PROTEIN, ISOFORM D"/>
    <property type="match status" value="1"/>
</dbReference>
<proteinExistence type="inferred from homology"/>
<gene>
    <name evidence="15" type="ORF">DICVIV_04774</name>
</gene>
<dbReference type="Proteomes" id="UP000053766">
    <property type="component" value="Unassembled WGS sequence"/>
</dbReference>
<name>A0A0D8XYY1_DICVI</name>
<dbReference type="GO" id="GO:0031209">
    <property type="term" value="C:SCAR complex"/>
    <property type="evidence" value="ECO:0007669"/>
    <property type="project" value="TreeGrafter"/>
</dbReference>
<feature type="domain" description="SH3" evidence="13">
    <location>
        <begin position="374"/>
        <end position="431"/>
    </location>
</feature>
<dbReference type="EMBL" id="KN716246">
    <property type="protein sequence ID" value="KJH49067.1"/>
    <property type="molecule type" value="Genomic_DNA"/>
</dbReference>
<evidence type="ECO:0000256" key="7">
    <source>
        <dbReference type="ARBA" id="ARBA00022553"/>
    </source>
</evidence>
<comment type="similarity">
    <text evidence="4">Belongs to the ABI family.</text>
</comment>
<evidence type="ECO:0000256" key="3">
    <source>
        <dbReference type="ARBA" id="ARBA00004510"/>
    </source>
</evidence>
<keyword evidence="9" id="KW-0206">Cytoskeleton</keyword>
<dbReference type="STRING" id="29172.A0A0D8XYY1"/>
<dbReference type="InterPro" id="IPR036028">
    <property type="entry name" value="SH3-like_dom_sf"/>
</dbReference>
<organism evidence="15 16">
    <name type="scientific">Dictyocaulus viviparus</name>
    <name type="common">Bovine lungworm</name>
    <dbReference type="NCBI Taxonomy" id="29172"/>
    <lineage>
        <taxon>Eukaryota</taxon>
        <taxon>Metazoa</taxon>
        <taxon>Ecdysozoa</taxon>
        <taxon>Nematoda</taxon>
        <taxon>Chromadorea</taxon>
        <taxon>Rhabditida</taxon>
        <taxon>Rhabditina</taxon>
        <taxon>Rhabditomorpha</taxon>
        <taxon>Strongyloidea</taxon>
        <taxon>Metastrongylidae</taxon>
        <taxon>Dictyocaulus</taxon>
    </lineage>
</organism>
<accession>A0A0D8XYY1</accession>
<sequence>MMLGENEGGMAGNDLRTLIESRIPEHRALLETSHTNLENVAVYCEASYLNASDRNAAFEQTKQFALQSLASVAYQINTLARDLLDMLDLQTTKISNLTDEVRNIDVVVNIHKEKLARREIGALAANRSIQKHPKIIVPVVQESVQRYKRTPIDFSILDNVGHGTPSDVPLHYHGSVVSRAASSVSGSHPYTNQYSKYERTANIGTNTLGRSSVRSGHFSMTPSEHYKTPLVLPIMDHQRYMPVVSVGEHQSVVEHGSYSTGSRNGDGSRTGPSRFRLSNRQENYGVVLQSNVIRTSIAEGTDANSEGRSESPVFPLPPPQLSTHYDYVGVTRIDDLPPPALQMLNSTHEDDPLPPPPNSQGNFFDVHADWIPRSYIEKAVALYDYDADKPDELSLRENCIVYVLRKNDDGWFEGVLDGVTGLFPGNYVQAV</sequence>